<evidence type="ECO:0000313" key="2">
    <source>
        <dbReference type="Proteomes" id="UP000886653"/>
    </source>
</evidence>
<dbReference type="AlphaFoldDB" id="A0A9P6N5F2"/>
<name>A0A9P6N5F2_9BASI</name>
<keyword evidence="2" id="KW-1185">Reference proteome</keyword>
<feature type="non-terminal residue" evidence="1">
    <location>
        <position position="65"/>
    </location>
</feature>
<gene>
    <name evidence="1" type="ORF">CROQUDRAFT_23903</name>
</gene>
<dbReference type="EMBL" id="MU167557">
    <property type="protein sequence ID" value="KAG0139590.1"/>
    <property type="molecule type" value="Genomic_DNA"/>
</dbReference>
<organism evidence="1 2">
    <name type="scientific">Cronartium quercuum f. sp. fusiforme G11</name>
    <dbReference type="NCBI Taxonomy" id="708437"/>
    <lineage>
        <taxon>Eukaryota</taxon>
        <taxon>Fungi</taxon>
        <taxon>Dikarya</taxon>
        <taxon>Basidiomycota</taxon>
        <taxon>Pucciniomycotina</taxon>
        <taxon>Pucciniomycetes</taxon>
        <taxon>Pucciniales</taxon>
        <taxon>Coleosporiaceae</taxon>
        <taxon>Cronartium</taxon>
    </lineage>
</organism>
<reference evidence="1" key="1">
    <citation type="submission" date="2013-11" db="EMBL/GenBank/DDBJ databases">
        <title>Genome sequence of the fusiform rust pathogen reveals effectors for host alternation and coevolution with pine.</title>
        <authorList>
            <consortium name="DOE Joint Genome Institute"/>
            <person name="Smith K."/>
            <person name="Pendleton A."/>
            <person name="Kubisiak T."/>
            <person name="Anderson C."/>
            <person name="Salamov A."/>
            <person name="Aerts A."/>
            <person name="Riley R."/>
            <person name="Clum A."/>
            <person name="Lindquist E."/>
            <person name="Ence D."/>
            <person name="Campbell M."/>
            <person name="Kronenberg Z."/>
            <person name="Feau N."/>
            <person name="Dhillon B."/>
            <person name="Hamelin R."/>
            <person name="Burleigh J."/>
            <person name="Smith J."/>
            <person name="Yandell M."/>
            <person name="Nelson C."/>
            <person name="Grigoriev I."/>
            <person name="Davis J."/>
        </authorList>
    </citation>
    <scope>NUCLEOTIDE SEQUENCE</scope>
    <source>
        <strain evidence="1">G11</strain>
    </source>
</reference>
<feature type="non-terminal residue" evidence="1">
    <location>
        <position position="1"/>
    </location>
</feature>
<comment type="caution">
    <text evidence="1">The sequence shown here is derived from an EMBL/GenBank/DDBJ whole genome shotgun (WGS) entry which is preliminary data.</text>
</comment>
<sequence>DKATFKKMGRCNWFDNDQLTVLHDMVTNFLSIFLDELQKKMLNLTGKNVSKSPVWHELHEHLELT</sequence>
<evidence type="ECO:0000313" key="1">
    <source>
        <dbReference type="EMBL" id="KAG0139590.1"/>
    </source>
</evidence>
<dbReference type="Proteomes" id="UP000886653">
    <property type="component" value="Unassembled WGS sequence"/>
</dbReference>
<protein>
    <submittedName>
        <fullName evidence="1">Uncharacterized protein</fullName>
    </submittedName>
</protein>
<accession>A0A9P6N5F2</accession>
<proteinExistence type="predicted"/>